<feature type="compositionally biased region" description="Polar residues" evidence="1">
    <location>
        <begin position="138"/>
        <end position="153"/>
    </location>
</feature>
<dbReference type="AlphaFoldDB" id="A0A9P7AFN9"/>
<dbReference type="Pfam" id="PF17667">
    <property type="entry name" value="Pkinase_fungal"/>
    <property type="match status" value="1"/>
</dbReference>
<dbReference type="OrthoDB" id="2673395at2759"/>
<comment type="caution">
    <text evidence="3">The sequence shown here is derived from an EMBL/GenBank/DDBJ whole genome shotgun (WGS) entry which is preliminary data.</text>
</comment>
<dbReference type="Gene3D" id="1.10.510.10">
    <property type="entry name" value="Transferase(Phosphotransferase) domain 1"/>
    <property type="match status" value="1"/>
</dbReference>
<feature type="compositionally biased region" description="Low complexity" evidence="1">
    <location>
        <begin position="186"/>
        <end position="198"/>
    </location>
</feature>
<keyword evidence="4" id="KW-1185">Reference proteome</keyword>
<dbReference type="InterPro" id="IPR011009">
    <property type="entry name" value="Kinase-like_dom_sf"/>
</dbReference>
<feature type="domain" description="Fungal-type protein kinase" evidence="2">
    <location>
        <begin position="267"/>
        <end position="689"/>
    </location>
</feature>
<feature type="region of interest" description="Disordered" evidence="1">
    <location>
        <begin position="133"/>
        <end position="210"/>
    </location>
</feature>
<accession>A0A9P7AFN9</accession>
<dbReference type="EMBL" id="JABBWE010000068">
    <property type="protein sequence ID" value="KAG1788470.1"/>
    <property type="molecule type" value="Genomic_DNA"/>
</dbReference>
<dbReference type="PANTHER" id="PTHR38248">
    <property type="entry name" value="FUNK1 6"/>
    <property type="match status" value="1"/>
</dbReference>
<sequence length="845" mass="95299">MSAPAVHDVTTMDKLTDLELSRLILEENHLDHKDELGHLLSLIFRSYTDHVPKAEELTVPLKKIPIDSRTNTFLDIEDEETTVPLYNGQTRQWNWALPTSYKSASCAGSGVRGRKGGTNKELGDWVLVADNRTEADLSESQPESTTDQTNSDSPVKDNPMLSMTDVSGDSGDSGDPWETSPDGYEEALASASSDLAETTSRETEPKPSTTEAIFGSFFNTVTPALLLKEPNLTHKHNLSRKWSAANSSRPVCGEEIARKPDLTLLDDLEARWDTIKAVCELTASPYLPSQTLLKTLDSKAYLLLKHQPWRRFALFISLCNGYHDLRIHLYDHSGGVVSPCTNIDKEPDKYLHIFSCIVFGNLECIGFDPTISILKHTLHHTLELSGSRPTKDLPSKRQDLIESAQIEEVVESSQLEENELSLPPAVAEDMVPTPAAEPIGKICVNKNTYNILEIIFSTQGLVGRGSVCYLARKDDEEYIIKDHCVLGGQTAVLNEINMMKKMEGVCGVPQLVEYWLIEVAPGEVEDTRAYRYKFPRSIQDTFHIHVRLVLKPRARPLHKFRSKVEFLGAIRDIVNIQRQAVEKRKVLHRDASLNNAMIEDDGDGSHGMLIDWEFAVDIVEGEQYVVGGTGTLPFMSWSLLFNLYLHTPDTSDERSGKRASGSRPYPVALIKHDYKDDLESMFYVFVWTCIEYRGPLGMKHVLPKRTKEGLNWITREWSRTYKQCSASKTRFFYHSDHYTVQLTKQFDPYFRDLLPLALEWYNLIKDPVSVCFNNVIAMLEKHLANLPWNEPSPGLLVSTWMLQGLSASASSLSTDGEDTPSVDETSKKRVIEHRWTTDLILPKPM</sequence>
<gene>
    <name evidence="3" type="ORF">HD556DRAFT_1447867</name>
</gene>
<evidence type="ECO:0000313" key="4">
    <source>
        <dbReference type="Proteomes" id="UP000719766"/>
    </source>
</evidence>
<evidence type="ECO:0000313" key="3">
    <source>
        <dbReference type="EMBL" id="KAG1788470.1"/>
    </source>
</evidence>
<evidence type="ECO:0000259" key="2">
    <source>
        <dbReference type="Pfam" id="PF17667"/>
    </source>
</evidence>
<dbReference type="GeneID" id="64601113"/>
<dbReference type="Proteomes" id="UP000719766">
    <property type="component" value="Unassembled WGS sequence"/>
</dbReference>
<reference evidence="3" key="1">
    <citation type="journal article" date="2020" name="New Phytol.">
        <title>Comparative genomics reveals dynamic genome evolution in host specialist ectomycorrhizal fungi.</title>
        <authorList>
            <person name="Lofgren L.A."/>
            <person name="Nguyen N.H."/>
            <person name="Vilgalys R."/>
            <person name="Ruytinx J."/>
            <person name="Liao H.L."/>
            <person name="Branco S."/>
            <person name="Kuo A."/>
            <person name="LaButti K."/>
            <person name="Lipzen A."/>
            <person name="Andreopoulos W."/>
            <person name="Pangilinan J."/>
            <person name="Riley R."/>
            <person name="Hundley H."/>
            <person name="Na H."/>
            <person name="Barry K."/>
            <person name="Grigoriev I.V."/>
            <person name="Stajich J.E."/>
            <person name="Kennedy P.G."/>
        </authorList>
    </citation>
    <scope>NUCLEOTIDE SEQUENCE</scope>
    <source>
        <strain evidence="3">S12</strain>
    </source>
</reference>
<name>A0A9P7AFN9_9AGAM</name>
<dbReference type="PANTHER" id="PTHR38248:SF2">
    <property type="entry name" value="FUNK1 11"/>
    <property type="match status" value="1"/>
</dbReference>
<dbReference type="InterPro" id="IPR040976">
    <property type="entry name" value="Pkinase_fungal"/>
</dbReference>
<evidence type="ECO:0000256" key="1">
    <source>
        <dbReference type="SAM" id="MobiDB-lite"/>
    </source>
</evidence>
<dbReference type="RefSeq" id="XP_041155698.1">
    <property type="nucleotide sequence ID" value="XM_041307349.1"/>
</dbReference>
<protein>
    <recommendedName>
        <fullName evidence="2">Fungal-type protein kinase domain-containing protein</fullName>
    </recommendedName>
</protein>
<dbReference type="SUPFAM" id="SSF56112">
    <property type="entry name" value="Protein kinase-like (PK-like)"/>
    <property type="match status" value="1"/>
</dbReference>
<organism evidence="3 4">
    <name type="scientific">Suillus plorans</name>
    <dbReference type="NCBI Taxonomy" id="116603"/>
    <lineage>
        <taxon>Eukaryota</taxon>
        <taxon>Fungi</taxon>
        <taxon>Dikarya</taxon>
        <taxon>Basidiomycota</taxon>
        <taxon>Agaricomycotina</taxon>
        <taxon>Agaricomycetes</taxon>
        <taxon>Agaricomycetidae</taxon>
        <taxon>Boletales</taxon>
        <taxon>Suillineae</taxon>
        <taxon>Suillaceae</taxon>
        <taxon>Suillus</taxon>
    </lineage>
</organism>
<proteinExistence type="predicted"/>